<protein>
    <recommendedName>
        <fullName evidence="6">RNA polymerase sigma factor 70 region 4 type 2 domain-containing protein</fullName>
    </recommendedName>
</protein>
<dbReference type="Proteomes" id="UP001500432">
    <property type="component" value="Unassembled WGS sequence"/>
</dbReference>
<dbReference type="InterPro" id="IPR013249">
    <property type="entry name" value="RNA_pol_sigma70_r4_t2"/>
</dbReference>
<gene>
    <name evidence="7" type="ORF">GCM10009849_19200</name>
</gene>
<evidence type="ECO:0000256" key="5">
    <source>
        <dbReference type="SAM" id="Phobius"/>
    </source>
</evidence>
<name>A0ABN3BT59_9MICC</name>
<keyword evidence="5" id="KW-1133">Transmembrane helix</keyword>
<keyword evidence="5" id="KW-0812">Transmembrane</keyword>
<keyword evidence="4" id="KW-0804">Transcription</keyword>
<evidence type="ECO:0000313" key="7">
    <source>
        <dbReference type="EMBL" id="GAA2200094.1"/>
    </source>
</evidence>
<comment type="caution">
    <text evidence="7">The sequence shown here is derived from an EMBL/GenBank/DDBJ whole genome shotgun (WGS) entry which is preliminary data.</text>
</comment>
<dbReference type="EMBL" id="BAAAQW010000005">
    <property type="protein sequence ID" value="GAA2200094.1"/>
    <property type="molecule type" value="Genomic_DNA"/>
</dbReference>
<dbReference type="RefSeq" id="WP_344299484.1">
    <property type="nucleotide sequence ID" value="NZ_BAAAQW010000005.1"/>
</dbReference>
<dbReference type="InterPro" id="IPR036388">
    <property type="entry name" value="WH-like_DNA-bd_sf"/>
</dbReference>
<dbReference type="Pfam" id="PF08281">
    <property type="entry name" value="Sigma70_r4_2"/>
    <property type="match status" value="1"/>
</dbReference>
<sequence length="221" mass="23338">MCDLPKRRFRAAIRPARVLVAAVGIAAIAAGWLVPTLLSAVPIGAGALVLLAAVVPAVRDIELGLPGDLKLTAALSGRQQDIESVFEQQRGDLQLCAQLLCGDPEQAKALLEAAWSRTAEVWRGPVTPQLRLYTLCVLVQLLEKRDRWAQPETPAEAKTLLAKLPIGERVAVVLHDFAALTIAEIAGLTESTTSTVTDRLARANQQAQLSLGSGPSGSGAS</sequence>
<evidence type="ECO:0000256" key="4">
    <source>
        <dbReference type="ARBA" id="ARBA00023163"/>
    </source>
</evidence>
<evidence type="ECO:0000259" key="6">
    <source>
        <dbReference type="Pfam" id="PF08281"/>
    </source>
</evidence>
<evidence type="ECO:0000313" key="8">
    <source>
        <dbReference type="Proteomes" id="UP001500432"/>
    </source>
</evidence>
<evidence type="ECO:0000256" key="3">
    <source>
        <dbReference type="ARBA" id="ARBA00023082"/>
    </source>
</evidence>
<dbReference type="SUPFAM" id="SSF88659">
    <property type="entry name" value="Sigma3 and sigma4 domains of RNA polymerase sigma factors"/>
    <property type="match status" value="1"/>
</dbReference>
<dbReference type="Gene3D" id="1.10.10.10">
    <property type="entry name" value="Winged helix-like DNA-binding domain superfamily/Winged helix DNA-binding domain"/>
    <property type="match status" value="1"/>
</dbReference>
<keyword evidence="2" id="KW-0805">Transcription regulation</keyword>
<comment type="similarity">
    <text evidence="1">Belongs to the sigma-70 factor family. ECF subfamily.</text>
</comment>
<feature type="transmembrane region" description="Helical" evidence="5">
    <location>
        <begin position="16"/>
        <end position="34"/>
    </location>
</feature>
<proteinExistence type="inferred from homology"/>
<dbReference type="InterPro" id="IPR013324">
    <property type="entry name" value="RNA_pol_sigma_r3/r4-like"/>
</dbReference>
<reference evidence="7 8" key="1">
    <citation type="journal article" date="2019" name="Int. J. Syst. Evol. Microbiol.">
        <title>The Global Catalogue of Microorganisms (GCM) 10K type strain sequencing project: providing services to taxonomists for standard genome sequencing and annotation.</title>
        <authorList>
            <consortium name="The Broad Institute Genomics Platform"/>
            <consortium name="The Broad Institute Genome Sequencing Center for Infectious Disease"/>
            <person name="Wu L."/>
            <person name="Ma J."/>
        </authorList>
    </citation>
    <scope>NUCLEOTIDE SEQUENCE [LARGE SCALE GENOMIC DNA]</scope>
    <source>
        <strain evidence="7 8">JCM 16034</strain>
    </source>
</reference>
<keyword evidence="3" id="KW-0731">Sigma factor</keyword>
<evidence type="ECO:0000256" key="2">
    <source>
        <dbReference type="ARBA" id="ARBA00023015"/>
    </source>
</evidence>
<feature type="domain" description="RNA polymerase sigma factor 70 region 4 type 2" evidence="6">
    <location>
        <begin position="158"/>
        <end position="203"/>
    </location>
</feature>
<accession>A0ABN3BT59</accession>
<evidence type="ECO:0000256" key="1">
    <source>
        <dbReference type="ARBA" id="ARBA00010641"/>
    </source>
</evidence>
<organism evidence="7 8">
    <name type="scientific">Sinomonas flava</name>
    <dbReference type="NCBI Taxonomy" id="496857"/>
    <lineage>
        <taxon>Bacteria</taxon>
        <taxon>Bacillati</taxon>
        <taxon>Actinomycetota</taxon>
        <taxon>Actinomycetes</taxon>
        <taxon>Micrococcales</taxon>
        <taxon>Micrococcaceae</taxon>
        <taxon>Sinomonas</taxon>
    </lineage>
</organism>
<keyword evidence="5" id="KW-0472">Membrane</keyword>
<keyword evidence="8" id="KW-1185">Reference proteome</keyword>